<dbReference type="AlphaFoldDB" id="A0A0L0USE4"/>
<keyword evidence="2" id="KW-1133">Transmembrane helix</keyword>
<gene>
    <name evidence="3" type="ORF">PSTG_16585</name>
</gene>
<accession>A0A0L0USE4</accession>
<proteinExistence type="predicted"/>
<keyword evidence="2" id="KW-0472">Membrane</keyword>
<reference evidence="4" key="1">
    <citation type="submission" date="2014-03" db="EMBL/GenBank/DDBJ databases">
        <title>The Genome Sequence of Puccinia striiformis f. sp. tritici PST-78.</title>
        <authorList>
            <consortium name="The Broad Institute Genome Sequencing Platform"/>
            <person name="Cuomo C."/>
            <person name="Hulbert S."/>
            <person name="Chen X."/>
            <person name="Walker B."/>
            <person name="Young S.K."/>
            <person name="Zeng Q."/>
            <person name="Gargeya S."/>
            <person name="Fitzgerald M."/>
            <person name="Haas B."/>
            <person name="Abouelleil A."/>
            <person name="Alvarado L."/>
            <person name="Arachchi H.M."/>
            <person name="Berlin A.M."/>
            <person name="Chapman S.B."/>
            <person name="Goldberg J."/>
            <person name="Griggs A."/>
            <person name="Gujja S."/>
            <person name="Hansen M."/>
            <person name="Howarth C."/>
            <person name="Imamovic A."/>
            <person name="Larimer J."/>
            <person name="McCowan C."/>
            <person name="Montmayeur A."/>
            <person name="Murphy C."/>
            <person name="Neiman D."/>
            <person name="Pearson M."/>
            <person name="Priest M."/>
            <person name="Roberts A."/>
            <person name="Saif S."/>
            <person name="Shea T."/>
            <person name="Sisk P."/>
            <person name="Sykes S."/>
            <person name="Wortman J."/>
            <person name="Nusbaum C."/>
            <person name="Birren B."/>
        </authorList>
    </citation>
    <scope>NUCLEOTIDE SEQUENCE [LARGE SCALE GENOMIC DNA]</scope>
    <source>
        <strain evidence="4">race PST-78</strain>
    </source>
</reference>
<evidence type="ECO:0000256" key="1">
    <source>
        <dbReference type="SAM" id="MobiDB-lite"/>
    </source>
</evidence>
<name>A0A0L0USE4_9BASI</name>
<feature type="transmembrane region" description="Helical" evidence="2">
    <location>
        <begin position="12"/>
        <end position="31"/>
    </location>
</feature>
<protein>
    <recommendedName>
        <fullName evidence="5">AMP-dependent synthetase/ligase domain-containing protein</fullName>
    </recommendedName>
</protein>
<dbReference type="EMBL" id="AJIL01000285">
    <property type="protein sequence ID" value="KNE89968.1"/>
    <property type="molecule type" value="Genomic_DNA"/>
</dbReference>
<feature type="region of interest" description="Disordered" evidence="1">
    <location>
        <begin position="54"/>
        <end position="74"/>
    </location>
</feature>
<keyword evidence="4" id="KW-1185">Reference proteome</keyword>
<evidence type="ECO:0000313" key="4">
    <source>
        <dbReference type="Proteomes" id="UP000054564"/>
    </source>
</evidence>
<evidence type="ECO:0000313" key="3">
    <source>
        <dbReference type="EMBL" id="KNE89968.1"/>
    </source>
</evidence>
<evidence type="ECO:0000256" key="2">
    <source>
        <dbReference type="SAM" id="Phobius"/>
    </source>
</evidence>
<dbReference type="STRING" id="1165861.A0A0L0USE4"/>
<dbReference type="OrthoDB" id="1700726at2759"/>
<comment type="caution">
    <text evidence="3">The sequence shown here is derived from an EMBL/GenBank/DDBJ whole genome shotgun (WGS) entry which is preliminary data.</text>
</comment>
<sequence>MENKQDIIGFDQLGWILSILILLSYLIPSIINPEQPWLIHPVILAHQATFSQTRKQSESPTITNSGATPNTLPVTPDRSIKSLYDLLLKAEGKLQQIDIHSIVPQEVSLKTLISNVRNHLWSLLGKTRTDENQNHLRMLILCKDPYFKLVLSLAAATLPMVTIVGTLKGTGTFPIEARSALEPHLDHLSLVISELPNDVLKELVGSKLTDSCQVRSGADISGWFQDNESNSLLAPDKPSELSKARLCILHHSSQLKGQNKHEARIFEFTPANLLAGITASLGLFLSSAKLSSKDTIGLEFEEEDVIWGSGSSIAVAGLYAGADVLLFNELEVLPQCQPTVLVLKAASIQKLADQLVRLSKMDILKKCAIGRRLYKVYNGMLGSPLPDTTQWVGPRLRAILTNDPISQSSATLIRAGFGVSLQRVYVHPVATGPLLASHQYDFQLSQPQRPSLNLMIQCGPPGVNVECKIVGVPEPSLINNDAWKGKLLVRGPSVGTELASADTTFTHTGQGSTDSQSITRPEDFYPVAEVAQVLPNGTFNVFSMTGDD</sequence>
<dbReference type="Proteomes" id="UP000054564">
    <property type="component" value="Unassembled WGS sequence"/>
</dbReference>
<evidence type="ECO:0008006" key="5">
    <source>
        <dbReference type="Google" id="ProtNLM"/>
    </source>
</evidence>
<organism evidence="3 4">
    <name type="scientific">Puccinia striiformis f. sp. tritici PST-78</name>
    <dbReference type="NCBI Taxonomy" id="1165861"/>
    <lineage>
        <taxon>Eukaryota</taxon>
        <taxon>Fungi</taxon>
        <taxon>Dikarya</taxon>
        <taxon>Basidiomycota</taxon>
        <taxon>Pucciniomycotina</taxon>
        <taxon>Pucciniomycetes</taxon>
        <taxon>Pucciniales</taxon>
        <taxon>Pucciniaceae</taxon>
        <taxon>Puccinia</taxon>
    </lineage>
</organism>
<feature type="compositionally biased region" description="Polar residues" evidence="1">
    <location>
        <begin position="54"/>
        <end position="73"/>
    </location>
</feature>
<keyword evidence="2" id="KW-0812">Transmembrane</keyword>